<evidence type="ECO:0000256" key="1">
    <source>
        <dbReference type="SAM" id="Coils"/>
    </source>
</evidence>
<dbReference type="OrthoDB" id="3059203at2759"/>
<keyword evidence="1" id="KW-0175">Coiled coil</keyword>
<dbReference type="EMBL" id="QPFP01000003">
    <property type="protein sequence ID" value="TEB37962.1"/>
    <property type="molecule type" value="Genomic_DNA"/>
</dbReference>
<dbReference type="AlphaFoldDB" id="A0A4Y7TWG6"/>
<evidence type="ECO:0000313" key="2">
    <source>
        <dbReference type="EMBL" id="TEB37962.1"/>
    </source>
</evidence>
<dbReference type="Proteomes" id="UP000298030">
    <property type="component" value="Unassembled WGS sequence"/>
</dbReference>
<feature type="coiled-coil region" evidence="1">
    <location>
        <begin position="126"/>
        <end position="156"/>
    </location>
</feature>
<comment type="caution">
    <text evidence="2">The sequence shown here is derived from an EMBL/GenBank/DDBJ whole genome shotgun (WGS) entry which is preliminary data.</text>
</comment>
<accession>A0A4Y7TWG6</accession>
<reference evidence="2 3" key="1">
    <citation type="journal article" date="2019" name="Nat. Ecol. Evol.">
        <title>Megaphylogeny resolves global patterns of mushroom evolution.</title>
        <authorList>
            <person name="Varga T."/>
            <person name="Krizsan K."/>
            <person name="Foldi C."/>
            <person name="Dima B."/>
            <person name="Sanchez-Garcia M."/>
            <person name="Sanchez-Ramirez S."/>
            <person name="Szollosi G.J."/>
            <person name="Szarkandi J.G."/>
            <person name="Papp V."/>
            <person name="Albert L."/>
            <person name="Andreopoulos W."/>
            <person name="Angelini C."/>
            <person name="Antonin V."/>
            <person name="Barry K.W."/>
            <person name="Bougher N.L."/>
            <person name="Buchanan P."/>
            <person name="Buyck B."/>
            <person name="Bense V."/>
            <person name="Catcheside P."/>
            <person name="Chovatia M."/>
            <person name="Cooper J."/>
            <person name="Damon W."/>
            <person name="Desjardin D."/>
            <person name="Finy P."/>
            <person name="Geml J."/>
            <person name="Haridas S."/>
            <person name="Hughes K."/>
            <person name="Justo A."/>
            <person name="Karasinski D."/>
            <person name="Kautmanova I."/>
            <person name="Kiss B."/>
            <person name="Kocsube S."/>
            <person name="Kotiranta H."/>
            <person name="LaButti K.M."/>
            <person name="Lechner B.E."/>
            <person name="Liimatainen K."/>
            <person name="Lipzen A."/>
            <person name="Lukacs Z."/>
            <person name="Mihaltcheva S."/>
            <person name="Morgado L.N."/>
            <person name="Niskanen T."/>
            <person name="Noordeloos M.E."/>
            <person name="Ohm R.A."/>
            <person name="Ortiz-Santana B."/>
            <person name="Ovrebo C."/>
            <person name="Racz N."/>
            <person name="Riley R."/>
            <person name="Savchenko A."/>
            <person name="Shiryaev A."/>
            <person name="Soop K."/>
            <person name="Spirin V."/>
            <person name="Szebenyi C."/>
            <person name="Tomsovsky M."/>
            <person name="Tulloss R.E."/>
            <person name="Uehling J."/>
            <person name="Grigoriev I.V."/>
            <person name="Vagvolgyi C."/>
            <person name="Papp T."/>
            <person name="Martin F.M."/>
            <person name="Miettinen O."/>
            <person name="Hibbett D.S."/>
            <person name="Nagy L.G."/>
        </authorList>
    </citation>
    <scope>NUCLEOTIDE SEQUENCE [LARGE SCALE GENOMIC DNA]</scope>
    <source>
        <strain evidence="2 3">FP101781</strain>
    </source>
</reference>
<organism evidence="2 3">
    <name type="scientific">Coprinellus micaceus</name>
    <name type="common">Glistening ink-cap mushroom</name>
    <name type="synonym">Coprinus micaceus</name>
    <dbReference type="NCBI Taxonomy" id="71717"/>
    <lineage>
        <taxon>Eukaryota</taxon>
        <taxon>Fungi</taxon>
        <taxon>Dikarya</taxon>
        <taxon>Basidiomycota</taxon>
        <taxon>Agaricomycotina</taxon>
        <taxon>Agaricomycetes</taxon>
        <taxon>Agaricomycetidae</taxon>
        <taxon>Agaricales</taxon>
        <taxon>Agaricineae</taxon>
        <taxon>Psathyrellaceae</taxon>
        <taxon>Coprinellus</taxon>
    </lineage>
</organism>
<evidence type="ECO:0000313" key="3">
    <source>
        <dbReference type="Proteomes" id="UP000298030"/>
    </source>
</evidence>
<gene>
    <name evidence="2" type="ORF">FA13DRAFT_714242</name>
</gene>
<protein>
    <submittedName>
        <fullName evidence="2">Uncharacterized protein</fullName>
    </submittedName>
</protein>
<keyword evidence="3" id="KW-1185">Reference proteome</keyword>
<name>A0A4Y7TWG6_COPMI</name>
<proteinExistence type="predicted"/>
<sequence length="195" mass="20919">MPSSTPPATSEQARQFLRGPREFVRGVFRTSERGATFGVSEGLGASIGTALPIAAGPVTVPPQPTLEGLTAQDAPPVRGWKTDLRTIGRRFVPIAEVGASVAEAVPIFGAPVKAALEGLVKVLNLIEQKCQNIEGINQLLQKLEDLEGQLKACAESENTRRLTRFASPFVLARALGTHQTKYSRLSEDSRGNRSM</sequence>